<keyword evidence="1" id="KW-0732">Signal</keyword>
<feature type="chain" id="PRO_5030803283" description="VCBS repeat-containing protein" evidence="1">
    <location>
        <begin position="32"/>
        <end position="308"/>
    </location>
</feature>
<gene>
    <name evidence="2" type="ORF">GGQ63_001357</name>
</gene>
<reference evidence="2 3" key="1">
    <citation type="submission" date="2020-08" db="EMBL/GenBank/DDBJ databases">
        <title>Genomic Encyclopedia of Type Strains, Phase IV (KMG-IV): sequencing the most valuable type-strain genomes for metagenomic binning, comparative biology and taxonomic classification.</title>
        <authorList>
            <person name="Goeker M."/>
        </authorList>
    </citation>
    <scope>NUCLEOTIDE SEQUENCE [LARGE SCALE GENOMIC DNA]</scope>
    <source>
        <strain evidence="2 3">DSM 16268</strain>
    </source>
</reference>
<feature type="signal peptide" evidence="1">
    <location>
        <begin position="1"/>
        <end position="31"/>
    </location>
</feature>
<evidence type="ECO:0008006" key="4">
    <source>
        <dbReference type="Google" id="ProtNLM"/>
    </source>
</evidence>
<accession>A0A7W9FK94</accession>
<organism evidence="2 3">
    <name type="scientific">Prosthecomicrobium pneumaticum</name>
    <dbReference type="NCBI Taxonomy" id="81895"/>
    <lineage>
        <taxon>Bacteria</taxon>
        <taxon>Pseudomonadati</taxon>
        <taxon>Pseudomonadota</taxon>
        <taxon>Alphaproteobacteria</taxon>
        <taxon>Hyphomicrobiales</taxon>
        <taxon>Kaistiaceae</taxon>
        <taxon>Prosthecomicrobium</taxon>
    </lineage>
</organism>
<dbReference type="RefSeq" id="WP_183853833.1">
    <property type="nucleotide sequence ID" value="NZ_JACHOO010000002.1"/>
</dbReference>
<dbReference type="Proteomes" id="UP000523821">
    <property type="component" value="Unassembled WGS sequence"/>
</dbReference>
<keyword evidence="3" id="KW-1185">Reference proteome</keyword>
<name>A0A7W9FK94_9HYPH</name>
<dbReference type="AlphaFoldDB" id="A0A7W9FK94"/>
<dbReference type="EMBL" id="JACHOO010000002">
    <property type="protein sequence ID" value="MBB5752305.1"/>
    <property type="molecule type" value="Genomic_DNA"/>
</dbReference>
<sequence>MKLFEHARAARGGLAVLMAVGSMLLAAPAFAQDPEEDGPAYPHIEFSEGARDGSVTDGPITARIVQEPMPAGADAVETPELTVSVDGKAVLRAKGAPSGLDEIAADAMIAEIDPANAGKEVYFSSYTGGAHCCSQAIVATETEAGWTGVEIGTFDGDGDYLRDVDGDGVAEIVTVDNRFLYAFDCYACSAAPLVVYAVRAGVRIDVTAEPRFLAEHRAWLAQLESDVDPENRWTSPGFVAGWVAAKARVGEGGAAMAALRSHWDSAADEGEETCLSGDDIDACPRKDRKLLKFPDRLALFLKRTGYPI</sequence>
<evidence type="ECO:0000256" key="1">
    <source>
        <dbReference type="SAM" id="SignalP"/>
    </source>
</evidence>
<protein>
    <recommendedName>
        <fullName evidence="4">VCBS repeat-containing protein</fullName>
    </recommendedName>
</protein>
<evidence type="ECO:0000313" key="3">
    <source>
        <dbReference type="Proteomes" id="UP000523821"/>
    </source>
</evidence>
<evidence type="ECO:0000313" key="2">
    <source>
        <dbReference type="EMBL" id="MBB5752305.1"/>
    </source>
</evidence>
<comment type="caution">
    <text evidence="2">The sequence shown here is derived from an EMBL/GenBank/DDBJ whole genome shotgun (WGS) entry which is preliminary data.</text>
</comment>
<proteinExistence type="predicted"/>